<organism evidence="2 3">
    <name type="scientific">Penicillium daleae</name>
    <dbReference type="NCBI Taxonomy" id="63821"/>
    <lineage>
        <taxon>Eukaryota</taxon>
        <taxon>Fungi</taxon>
        <taxon>Dikarya</taxon>
        <taxon>Ascomycota</taxon>
        <taxon>Pezizomycotina</taxon>
        <taxon>Eurotiomycetes</taxon>
        <taxon>Eurotiomycetidae</taxon>
        <taxon>Eurotiales</taxon>
        <taxon>Aspergillaceae</taxon>
        <taxon>Penicillium</taxon>
    </lineage>
</organism>
<comment type="caution">
    <text evidence="2">The sequence shown here is derived from an EMBL/GenBank/DDBJ whole genome shotgun (WGS) entry which is preliminary data.</text>
</comment>
<dbReference type="GeneID" id="81605494"/>
<feature type="transmembrane region" description="Helical" evidence="1">
    <location>
        <begin position="86"/>
        <end position="106"/>
    </location>
</feature>
<dbReference type="RefSeq" id="XP_056760005.1">
    <property type="nucleotide sequence ID" value="XM_056915251.1"/>
</dbReference>
<protein>
    <submittedName>
        <fullName evidence="2">Uncharacterized protein</fullName>
    </submittedName>
</protein>
<keyword evidence="1" id="KW-1133">Transmembrane helix</keyword>
<keyword evidence="1" id="KW-0472">Membrane</keyword>
<feature type="transmembrane region" description="Helical" evidence="1">
    <location>
        <begin position="126"/>
        <end position="146"/>
    </location>
</feature>
<gene>
    <name evidence="2" type="ORF">N7458_011869</name>
</gene>
<dbReference type="Proteomes" id="UP001213681">
    <property type="component" value="Unassembled WGS sequence"/>
</dbReference>
<evidence type="ECO:0000313" key="3">
    <source>
        <dbReference type="Proteomes" id="UP001213681"/>
    </source>
</evidence>
<evidence type="ECO:0000313" key="2">
    <source>
        <dbReference type="EMBL" id="KAJ5432713.1"/>
    </source>
</evidence>
<keyword evidence="1" id="KW-0812">Transmembrane</keyword>
<dbReference type="EMBL" id="JAPVEA010000009">
    <property type="protein sequence ID" value="KAJ5432713.1"/>
    <property type="molecule type" value="Genomic_DNA"/>
</dbReference>
<reference evidence="2" key="2">
    <citation type="journal article" date="2023" name="IMA Fungus">
        <title>Comparative genomic study of the Penicillium genus elucidates a diverse pangenome and 15 lateral gene transfer events.</title>
        <authorList>
            <person name="Petersen C."/>
            <person name="Sorensen T."/>
            <person name="Nielsen M.R."/>
            <person name="Sondergaard T.E."/>
            <person name="Sorensen J.L."/>
            <person name="Fitzpatrick D.A."/>
            <person name="Frisvad J.C."/>
            <person name="Nielsen K.L."/>
        </authorList>
    </citation>
    <scope>NUCLEOTIDE SEQUENCE</scope>
    <source>
        <strain evidence="2">IBT 16125</strain>
    </source>
</reference>
<keyword evidence="3" id="KW-1185">Reference proteome</keyword>
<name>A0AAD6BUA8_9EURO</name>
<proteinExistence type="predicted"/>
<dbReference type="AlphaFoldDB" id="A0AAD6BUA8"/>
<sequence length="164" mass="18150">MPETYKSDMASAQVLLGLTPTILASIGPSVYETAPLIASGRRPLLVLFLVIGSPAVVVDPSISFRQQPEDLRDPYKWTSPASLQRAGILLVILEFLVALGSIANIGHMSYEIATKSTFSFNTHETYFQTIWIATNVASHLLSAIVYRTTVYTQRKDHSPRTKPW</sequence>
<accession>A0AAD6BUA8</accession>
<evidence type="ECO:0000256" key="1">
    <source>
        <dbReference type="SAM" id="Phobius"/>
    </source>
</evidence>
<reference evidence="2" key="1">
    <citation type="submission" date="2022-12" db="EMBL/GenBank/DDBJ databases">
        <authorList>
            <person name="Petersen C."/>
        </authorList>
    </citation>
    <scope>NUCLEOTIDE SEQUENCE</scope>
    <source>
        <strain evidence="2">IBT 16125</strain>
    </source>
</reference>